<dbReference type="InterPro" id="IPR021740">
    <property type="entry name" value="Velvet"/>
</dbReference>
<evidence type="ECO:0000256" key="4">
    <source>
        <dbReference type="ARBA" id="ARBA00023163"/>
    </source>
</evidence>
<keyword evidence="4" id="KW-0804">Transcription</keyword>
<evidence type="ECO:0000256" key="1">
    <source>
        <dbReference type="ARBA" id="ARBA00004123"/>
    </source>
</evidence>
<evidence type="ECO:0000313" key="9">
    <source>
        <dbReference type="Proteomes" id="UP000191500"/>
    </source>
</evidence>
<feature type="region of interest" description="Disordered" evidence="6">
    <location>
        <begin position="1"/>
        <end position="50"/>
    </location>
</feature>
<dbReference type="InterPro" id="IPR037525">
    <property type="entry name" value="Velvet_dom"/>
</dbReference>
<name>A0A1V6V7E9_9EURO</name>
<dbReference type="PROSITE" id="PS51821">
    <property type="entry name" value="VELVET"/>
    <property type="match status" value="1"/>
</dbReference>
<evidence type="ECO:0000259" key="7">
    <source>
        <dbReference type="PROSITE" id="PS51821"/>
    </source>
</evidence>
<dbReference type="GO" id="GO:0030435">
    <property type="term" value="P:sporulation resulting in formation of a cellular spore"/>
    <property type="evidence" value="ECO:0007669"/>
    <property type="project" value="UniProtKB-KW"/>
</dbReference>
<evidence type="ECO:0000256" key="2">
    <source>
        <dbReference type="ARBA" id="ARBA00022969"/>
    </source>
</evidence>
<proteinExistence type="predicted"/>
<protein>
    <recommendedName>
        <fullName evidence="7">Velvet domain-containing protein</fullName>
    </recommendedName>
</protein>
<gene>
    <name evidence="8" type="ORF">PENCOP_c001G05569</name>
</gene>
<feature type="region of interest" description="Disordered" evidence="6">
    <location>
        <begin position="333"/>
        <end position="362"/>
    </location>
</feature>
<dbReference type="AlphaFoldDB" id="A0A1V6V7E9"/>
<sequence>MSRPPLQKRGNSPEWPCIDSVPRTQHHGPISMPYPYRHEPRQVPQTGYERPMLGAPLASRIPALVLPDRSTDPRYMLSSDNAYMNTQPVPQALPLRSYPGGADARHAYEERYPTSSHARDYDSHRSWTYDVESQHSSSSTAMPSPVWSDKSAAHAFNPILASTHQDPKPSRAANYRMPHGFDRLLHHEPEPESPPPPPRRPSTQSRYHLHIRQQPIAARACGAGDRDRRPVDPPPIVQILLTDFDSSSQEDRDLLQDPRFTVGCLLFPVSPSLPWAEPTDTHAHEREREREQDHDKDRDRHRDRERETDGIARTDDNFSTPLLSGKAFMSPFYVDADPDPNSAPAHPSSTDSNLSNPPQNVYNHAASQLHQPATFFIFADLSIRSAGLYRLQFRLMNWGSVEDTGQSMPILAEAWSNPFRVYPAKDFPGMRDSSILAEGLKELGFVELKTRGHGKGKGKKRR</sequence>
<keyword evidence="2" id="KW-0749">Sporulation</keyword>
<comment type="caution">
    <text evidence="8">The sequence shown here is derived from an EMBL/GenBank/DDBJ whole genome shotgun (WGS) entry which is preliminary data.</text>
</comment>
<dbReference type="PANTHER" id="PTHR33572">
    <property type="entry name" value="SPORE DEVELOPMENT REGULATOR VOSA"/>
    <property type="match status" value="1"/>
</dbReference>
<organism evidence="8 9">
    <name type="scientific">Penicillium coprophilum</name>
    <dbReference type="NCBI Taxonomy" id="36646"/>
    <lineage>
        <taxon>Eukaryota</taxon>
        <taxon>Fungi</taxon>
        <taxon>Dikarya</taxon>
        <taxon>Ascomycota</taxon>
        <taxon>Pezizomycotina</taxon>
        <taxon>Eurotiomycetes</taxon>
        <taxon>Eurotiomycetidae</taxon>
        <taxon>Eurotiales</taxon>
        <taxon>Aspergillaceae</taxon>
        <taxon>Penicillium</taxon>
    </lineage>
</organism>
<dbReference type="GO" id="GO:0005634">
    <property type="term" value="C:nucleus"/>
    <property type="evidence" value="ECO:0007669"/>
    <property type="project" value="UniProtKB-SubCell"/>
</dbReference>
<feature type="compositionally biased region" description="Polar residues" evidence="6">
    <location>
        <begin position="347"/>
        <end position="362"/>
    </location>
</feature>
<dbReference type="Proteomes" id="UP000191500">
    <property type="component" value="Unassembled WGS sequence"/>
</dbReference>
<comment type="subcellular location">
    <subcellularLocation>
        <location evidence="1">Nucleus</location>
    </subcellularLocation>
</comment>
<evidence type="ECO:0000313" key="8">
    <source>
        <dbReference type="EMBL" id="OQE46582.1"/>
    </source>
</evidence>
<dbReference type="InterPro" id="IPR038491">
    <property type="entry name" value="Velvet_dom_sf"/>
</dbReference>
<feature type="domain" description="Velvet" evidence="7">
    <location>
        <begin position="202"/>
        <end position="451"/>
    </location>
</feature>
<dbReference type="Gene3D" id="2.60.40.3960">
    <property type="entry name" value="Velvet domain"/>
    <property type="match status" value="1"/>
</dbReference>
<evidence type="ECO:0000256" key="3">
    <source>
        <dbReference type="ARBA" id="ARBA00023015"/>
    </source>
</evidence>
<evidence type="ECO:0000256" key="5">
    <source>
        <dbReference type="ARBA" id="ARBA00023242"/>
    </source>
</evidence>
<dbReference type="Pfam" id="PF11754">
    <property type="entry name" value="Velvet"/>
    <property type="match status" value="1"/>
</dbReference>
<dbReference type="EMBL" id="MDDG01000001">
    <property type="protein sequence ID" value="OQE46582.1"/>
    <property type="molecule type" value="Genomic_DNA"/>
</dbReference>
<keyword evidence="5" id="KW-0539">Nucleus</keyword>
<dbReference type="STRING" id="36646.A0A1V6V7E9"/>
<dbReference type="PANTHER" id="PTHR33572:SF17">
    <property type="entry name" value="SEXUAL DEVELOPMENT REGULATOR VELC"/>
    <property type="match status" value="1"/>
</dbReference>
<keyword evidence="3" id="KW-0805">Transcription regulation</keyword>
<keyword evidence="9" id="KW-1185">Reference proteome</keyword>
<reference evidence="9" key="1">
    <citation type="journal article" date="2017" name="Nat. Microbiol.">
        <title>Global analysis of biosynthetic gene clusters reveals vast potential of secondary metabolite production in Penicillium species.</title>
        <authorList>
            <person name="Nielsen J.C."/>
            <person name="Grijseels S."/>
            <person name="Prigent S."/>
            <person name="Ji B."/>
            <person name="Dainat J."/>
            <person name="Nielsen K.F."/>
            <person name="Frisvad J.C."/>
            <person name="Workman M."/>
            <person name="Nielsen J."/>
        </authorList>
    </citation>
    <scope>NUCLEOTIDE SEQUENCE [LARGE SCALE GENOMIC DNA]</scope>
    <source>
        <strain evidence="9">IBT 31321</strain>
    </source>
</reference>
<evidence type="ECO:0000256" key="6">
    <source>
        <dbReference type="SAM" id="MobiDB-lite"/>
    </source>
</evidence>
<feature type="region of interest" description="Disordered" evidence="6">
    <location>
        <begin position="271"/>
        <end position="318"/>
    </location>
</feature>
<accession>A0A1V6V7E9</accession>
<feature type="compositionally biased region" description="Basic and acidic residues" evidence="6">
    <location>
        <begin position="279"/>
        <end position="316"/>
    </location>
</feature>
<feature type="region of interest" description="Disordered" evidence="6">
    <location>
        <begin position="183"/>
        <end position="205"/>
    </location>
</feature>